<reference evidence="12 13" key="1">
    <citation type="submission" date="2006-03" db="EMBL/GenBank/DDBJ databases">
        <title>Complete sequence of Shewanella denitrificans OS217.</title>
        <authorList>
            <consortium name="US DOE Joint Genome Institute"/>
            <person name="Copeland A."/>
            <person name="Lucas S."/>
            <person name="Lapidus A."/>
            <person name="Barry K."/>
            <person name="Detter J.C."/>
            <person name="Glavina del Rio T."/>
            <person name="Hammon N."/>
            <person name="Israni S."/>
            <person name="Dalin E."/>
            <person name="Tice H."/>
            <person name="Pitluck S."/>
            <person name="Brettin T."/>
            <person name="Bruce D."/>
            <person name="Han C."/>
            <person name="Tapia R."/>
            <person name="Gilna P."/>
            <person name="Kiss H."/>
            <person name="Schmutz J."/>
            <person name="Larimer F."/>
            <person name="Land M."/>
            <person name="Hauser L."/>
            <person name="Kyrpides N."/>
            <person name="Lykidis A."/>
            <person name="Richardson P."/>
        </authorList>
    </citation>
    <scope>NUCLEOTIDE SEQUENCE [LARGE SCALE GENOMIC DNA]</scope>
    <source>
        <strain evidence="13">OS217 / ATCC BAA-1090 / DSM 15013</strain>
    </source>
</reference>
<dbReference type="SUPFAM" id="SSF90123">
    <property type="entry name" value="ABC transporter transmembrane region"/>
    <property type="match status" value="1"/>
</dbReference>
<feature type="domain" description="ABC transporter" evidence="9">
    <location>
        <begin position="480"/>
        <end position="694"/>
    </location>
</feature>
<evidence type="ECO:0000256" key="8">
    <source>
        <dbReference type="SAM" id="Phobius"/>
    </source>
</evidence>
<dbReference type="GO" id="GO:0005886">
    <property type="term" value="C:plasma membrane"/>
    <property type="evidence" value="ECO:0007669"/>
    <property type="project" value="UniProtKB-SubCell"/>
</dbReference>
<keyword evidence="2 8" id="KW-0812">Transmembrane</keyword>
<evidence type="ECO:0000259" key="9">
    <source>
        <dbReference type="PROSITE" id="PS50893"/>
    </source>
</evidence>
<evidence type="ECO:0000259" key="10">
    <source>
        <dbReference type="PROSITE" id="PS50929"/>
    </source>
</evidence>
<dbReference type="Gene3D" id="3.90.70.10">
    <property type="entry name" value="Cysteine proteinases"/>
    <property type="match status" value="1"/>
</dbReference>
<feature type="transmembrane region" description="Helical" evidence="8">
    <location>
        <begin position="404"/>
        <end position="424"/>
    </location>
</feature>
<dbReference type="MEROPS" id="C39.005"/>
<dbReference type="PROSITE" id="PS50990">
    <property type="entry name" value="PEPTIDASE_C39"/>
    <property type="match status" value="1"/>
</dbReference>
<protein>
    <submittedName>
        <fullName evidence="12">Colicin V processing peptidase. Cysteine peptidase. MEROPS family C39</fullName>
    </submittedName>
</protein>
<comment type="subcellular location">
    <subcellularLocation>
        <location evidence="1">Cell membrane</location>
        <topology evidence="1">Multi-pass membrane protein</topology>
    </subcellularLocation>
</comment>
<dbReference type="Pfam" id="PF00005">
    <property type="entry name" value="ABC_tran"/>
    <property type="match status" value="1"/>
</dbReference>
<dbReference type="InterPro" id="IPR011527">
    <property type="entry name" value="ABC1_TM_dom"/>
</dbReference>
<dbReference type="SMR" id="Q12S10"/>
<feature type="transmembrane region" description="Helical" evidence="8">
    <location>
        <begin position="275"/>
        <end position="298"/>
    </location>
</feature>
<organism evidence="12 13">
    <name type="scientific">Shewanella denitrificans (strain OS217 / ATCC BAA-1090 / DSM 15013)</name>
    <dbReference type="NCBI Taxonomy" id="318161"/>
    <lineage>
        <taxon>Bacteria</taxon>
        <taxon>Pseudomonadati</taxon>
        <taxon>Pseudomonadota</taxon>
        <taxon>Gammaproteobacteria</taxon>
        <taxon>Alteromonadales</taxon>
        <taxon>Shewanellaceae</taxon>
        <taxon>Shewanella</taxon>
    </lineage>
</organism>
<feature type="transmembrane region" description="Helical" evidence="8">
    <location>
        <begin position="159"/>
        <end position="181"/>
    </location>
</feature>
<keyword evidence="7 8" id="KW-0472">Membrane</keyword>
<dbReference type="PROSITE" id="PS50893">
    <property type="entry name" value="ABC_TRANSPORTER_2"/>
    <property type="match status" value="1"/>
</dbReference>
<evidence type="ECO:0000256" key="4">
    <source>
        <dbReference type="ARBA" id="ARBA00022801"/>
    </source>
</evidence>
<accession>Q12S10</accession>
<evidence type="ECO:0000256" key="1">
    <source>
        <dbReference type="ARBA" id="ARBA00004651"/>
    </source>
</evidence>
<evidence type="ECO:0000256" key="3">
    <source>
        <dbReference type="ARBA" id="ARBA00022741"/>
    </source>
</evidence>
<dbReference type="GO" id="GO:0015421">
    <property type="term" value="F:ABC-type oligopeptide transporter activity"/>
    <property type="evidence" value="ECO:0007669"/>
    <property type="project" value="TreeGrafter"/>
</dbReference>
<evidence type="ECO:0000259" key="11">
    <source>
        <dbReference type="PROSITE" id="PS50990"/>
    </source>
</evidence>
<dbReference type="InterPro" id="IPR036640">
    <property type="entry name" value="ABC1_TM_sf"/>
</dbReference>
<dbReference type="GO" id="GO:0006508">
    <property type="term" value="P:proteolysis"/>
    <property type="evidence" value="ECO:0007669"/>
    <property type="project" value="InterPro"/>
</dbReference>
<dbReference type="CDD" id="cd18567">
    <property type="entry name" value="ABC_6TM_CvaB_RaxB_like"/>
    <property type="match status" value="1"/>
</dbReference>
<evidence type="ECO:0000256" key="5">
    <source>
        <dbReference type="ARBA" id="ARBA00022840"/>
    </source>
</evidence>
<dbReference type="SMART" id="SM00382">
    <property type="entry name" value="AAA"/>
    <property type="match status" value="1"/>
</dbReference>
<dbReference type="GO" id="GO:0008233">
    <property type="term" value="F:peptidase activity"/>
    <property type="evidence" value="ECO:0007669"/>
    <property type="project" value="InterPro"/>
</dbReference>
<dbReference type="EMBL" id="CP000302">
    <property type="protein sequence ID" value="ABE53766.1"/>
    <property type="molecule type" value="Genomic_DNA"/>
</dbReference>
<dbReference type="Pfam" id="PF00664">
    <property type="entry name" value="ABC_membrane"/>
    <property type="match status" value="1"/>
</dbReference>
<evidence type="ECO:0000256" key="6">
    <source>
        <dbReference type="ARBA" id="ARBA00022989"/>
    </source>
</evidence>
<evidence type="ECO:0000313" key="12">
    <source>
        <dbReference type="EMBL" id="ABE53766.1"/>
    </source>
</evidence>
<dbReference type="InterPro" id="IPR027417">
    <property type="entry name" value="P-loop_NTPase"/>
</dbReference>
<feature type="domain" description="ABC transmembrane type-1" evidence="10">
    <location>
        <begin position="168"/>
        <end position="447"/>
    </location>
</feature>
<dbReference type="InterPro" id="IPR003439">
    <property type="entry name" value="ABC_transporter-like_ATP-bd"/>
</dbReference>
<dbReference type="Gene3D" id="1.20.1560.10">
    <property type="entry name" value="ABC transporter type 1, transmembrane domain"/>
    <property type="match status" value="1"/>
</dbReference>
<evidence type="ECO:0000313" key="13">
    <source>
        <dbReference type="Proteomes" id="UP000001982"/>
    </source>
</evidence>
<feature type="domain" description="Peptidase C39" evidence="11">
    <location>
        <begin position="15"/>
        <end position="134"/>
    </location>
</feature>
<dbReference type="GO" id="GO:0016887">
    <property type="term" value="F:ATP hydrolysis activity"/>
    <property type="evidence" value="ECO:0007669"/>
    <property type="project" value="InterPro"/>
</dbReference>
<dbReference type="STRING" id="318161.Sden_0474"/>
<dbReference type="InterPro" id="IPR003593">
    <property type="entry name" value="AAA+_ATPase"/>
</dbReference>
<dbReference type="RefSeq" id="WP_011494932.1">
    <property type="nucleotide sequence ID" value="NC_007954.1"/>
</dbReference>
<feature type="transmembrane region" description="Helical" evidence="8">
    <location>
        <begin position="304"/>
        <end position="322"/>
    </location>
</feature>
<dbReference type="GO" id="GO:0005524">
    <property type="term" value="F:ATP binding"/>
    <property type="evidence" value="ECO:0007669"/>
    <property type="project" value="UniProtKB-KW"/>
</dbReference>
<dbReference type="eggNOG" id="COG2274">
    <property type="taxonomic scope" value="Bacteria"/>
</dbReference>
<feature type="transmembrane region" description="Helical" evidence="8">
    <location>
        <begin position="201"/>
        <end position="222"/>
    </location>
</feature>
<dbReference type="PANTHER" id="PTHR43394">
    <property type="entry name" value="ATP-DEPENDENT PERMEASE MDL1, MITOCHONDRIAL"/>
    <property type="match status" value="1"/>
</dbReference>
<dbReference type="PANTHER" id="PTHR43394:SF1">
    <property type="entry name" value="ATP-BINDING CASSETTE SUB-FAMILY B MEMBER 10, MITOCHONDRIAL"/>
    <property type="match status" value="1"/>
</dbReference>
<evidence type="ECO:0000256" key="7">
    <source>
        <dbReference type="ARBA" id="ARBA00023136"/>
    </source>
</evidence>
<keyword evidence="13" id="KW-1185">Reference proteome</keyword>
<proteinExistence type="predicted"/>
<dbReference type="InterPro" id="IPR039421">
    <property type="entry name" value="Type_1_exporter"/>
</dbReference>
<keyword evidence="6 8" id="KW-1133">Transmembrane helix</keyword>
<dbReference type="PROSITE" id="PS50929">
    <property type="entry name" value="ABC_TM1F"/>
    <property type="match status" value="1"/>
</dbReference>
<keyword evidence="5" id="KW-0067">ATP-binding</keyword>
<name>Q12S10_SHEDO</name>
<gene>
    <name evidence="12" type="ordered locus">Sden_0474</name>
</gene>
<dbReference type="AlphaFoldDB" id="Q12S10"/>
<dbReference type="Gene3D" id="3.40.50.300">
    <property type="entry name" value="P-loop containing nucleotide triphosphate hydrolases"/>
    <property type="match status" value="1"/>
</dbReference>
<dbReference type="SUPFAM" id="SSF52540">
    <property type="entry name" value="P-loop containing nucleoside triphosphate hydrolases"/>
    <property type="match status" value="1"/>
</dbReference>
<dbReference type="OrthoDB" id="9782586at2"/>
<dbReference type="Pfam" id="PF03412">
    <property type="entry name" value="Peptidase_C39"/>
    <property type="match status" value="1"/>
</dbReference>
<dbReference type="InterPro" id="IPR005074">
    <property type="entry name" value="Peptidase_C39"/>
</dbReference>
<dbReference type="Proteomes" id="UP000001982">
    <property type="component" value="Chromosome"/>
</dbReference>
<evidence type="ECO:0000256" key="2">
    <source>
        <dbReference type="ARBA" id="ARBA00022692"/>
    </source>
</evidence>
<keyword evidence="3" id="KW-0547">Nucleotide-binding</keyword>
<sequence length="695" mass="77943">MFALFPQKKCPFIFQSENSECGLACLAMISSFYQRKTDLMTLRKQLGYSESGMSVRTLCEYAEQINLDSRPLQVDVHEIDQLRLPCVLHWDLNHFVVLTQCSKKSVTIHDPAIGKVTYSIEKFKQHYTGIAVELFPAINFKKENRDTGLKLSPFWQASVGLKAGLFKIFIASVLLQLFSLASPYYMQLVIDDVIVNQDSELLTLLFIAFSMLALVSLVTSILRDLIGLHIQNHLNIQWSSGLFSHLVRLPISWFEKRHIGDIVSRFGSQGEIQSFITSTFVSVVLDGLMVTTTLIMMYIYSPKLTIIAIIAVLIYACLRWIFYRPFRRNAEEVITASAKEDSFFLEGIRSIQAIRLHGHEDKRKNEWLSLHSNVVNLGIKGSLWSLGFSSVNTIVFAIENMCVIYFAANFVMEGVFSIGMMMAFMSYKGQFSSRINSLIDSFVSFKMLDIHLSRLSDIALEPQEAHRKGLGLAENIVGCITLENISFRYGLKSKILFDNVNLTLKFGDNIAITGVSGSGKTTLLKIILGLLEPTSGRILFDGVDIKKIGLVQYRKLIGSVMQNDSLLSGTLADNISFFDEAYNPLKIEQSCKLASIHDDIEALPMGYQTLIGDMGVQLSGGQVQRVLLARALYLEPCVLVLDEATSNLDIDNEQRINSGISSLPVTRILVTHRQSTLEYVDKVYNLTTQGLEPVS</sequence>
<dbReference type="HOGENOM" id="CLU_000604_84_3_6"/>
<keyword evidence="4" id="KW-0378">Hydrolase</keyword>
<dbReference type="KEGG" id="sdn:Sden_0474"/>